<sequence>MGVVPRAKKRRLRQLQEEEKEQVLVDRISLLPDGVLEDIVSLLPTKDAARTQLLSSRWRAWPRPPLLHQLQLPQFLRRPCHRRRGDPRRLAPSRNPPLHALLAGCPAPEILLLLENNGCPRVRIVSPSLRSIGVGTGVGADFTWGDEEREELVIEDAPCLERLVVFEVLEMDISVVSAPRLKVLGELEGVCHILKFGTAALLQGSTVERLTAVVPSVKALALSYCFPHSEKLYIKITLAGQKNESYDEYQQITGTLDIHLRKFVLPYHEDSKPDINFAKFFATNARVLESMTLELKHGDVGNDA</sequence>
<comment type="caution">
    <text evidence="4">The sequence shown here is derived from an EMBL/GenBank/DDBJ whole genome shotgun (WGS) entry which is preliminary data.</text>
</comment>
<name>A0A8T0PJV0_PANVG</name>
<organism evidence="4 5">
    <name type="scientific">Panicum virgatum</name>
    <name type="common">Blackwell switchgrass</name>
    <dbReference type="NCBI Taxonomy" id="38727"/>
    <lineage>
        <taxon>Eukaryota</taxon>
        <taxon>Viridiplantae</taxon>
        <taxon>Streptophyta</taxon>
        <taxon>Embryophyta</taxon>
        <taxon>Tracheophyta</taxon>
        <taxon>Spermatophyta</taxon>
        <taxon>Magnoliopsida</taxon>
        <taxon>Liliopsida</taxon>
        <taxon>Poales</taxon>
        <taxon>Poaceae</taxon>
        <taxon>PACMAD clade</taxon>
        <taxon>Panicoideae</taxon>
        <taxon>Panicodae</taxon>
        <taxon>Paniceae</taxon>
        <taxon>Panicinae</taxon>
        <taxon>Panicum</taxon>
        <taxon>Panicum sect. Hiantes</taxon>
    </lineage>
</organism>
<dbReference type="PANTHER" id="PTHR32141:SF39">
    <property type="entry name" value="F-BOX DOMAIN-CONTAINING PROTEIN"/>
    <property type="match status" value="1"/>
</dbReference>
<evidence type="ECO:0000313" key="4">
    <source>
        <dbReference type="EMBL" id="KAG2561375.1"/>
    </source>
</evidence>
<protein>
    <recommendedName>
        <fullName evidence="6">F-box domain-containing protein</fullName>
    </recommendedName>
</protein>
<dbReference type="SUPFAM" id="SSF81383">
    <property type="entry name" value="F-box domain"/>
    <property type="match status" value="1"/>
</dbReference>
<dbReference type="InterPro" id="IPR036047">
    <property type="entry name" value="F-box-like_dom_sf"/>
</dbReference>
<dbReference type="Pfam" id="PF24758">
    <property type="entry name" value="LRR_At5g56370"/>
    <property type="match status" value="1"/>
</dbReference>
<proteinExistence type="predicted"/>
<evidence type="ECO:0000259" key="1">
    <source>
        <dbReference type="Pfam" id="PF00646"/>
    </source>
</evidence>
<dbReference type="EMBL" id="CM029051">
    <property type="protein sequence ID" value="KAG2561375.1"/>
    <property type="molecule type" value="Genomic_DNA"/>
</dbReference>
<dbReference type="InterPro" id="IPR001810">
    <property type="entry name" value="F-box_dom"/>
</dbReference>
<evidence type="ECO:0000313" key="5">
    <source>
        <dbReference type="Proteomes" id="UP000823388"/>
    </source>
</evidence>
<dbReference type="Pfam" id="PF08387">
    <property type="entry name" value="FBD"/>
    <property type="match status" value="1"/>
</dbReference>
<dbReference type="InterPro" id="IPR055411">
    <property type="entry name" value="LRR_FXL15/At3g58940/PEG3-like"/>
</dbReference>
<feature type="domain" description="FBD" evidence="2">
    <location>
        <begin position="256"/>
        <end position="293"/>
    </location>
</feature>
<dbReference type="Gene3D" id="1.20.1280.50">
    <property type="match status" value="1"/>
</dbReference>
<dbReference type="Pfam" id="PF00646">
    <property type="entry name" value="F-box"/>
    <property type="match status" value="1"/>
</dbReference>
<dbReference type="Proteomes" id="UP000823388">
    <property type="component" value="Chromosome 8K"/>
</dbReference>
<accession>A0A8T0PJV0</accession>
<gene>
    <name evidence="4" type="ORF">PVAP13_8KG160400</name>
</gene>
<feature type="domain" description="F-box" evidence="1">
    <location>
        <begin position="28"/>
        <end position="61"/>
    </location>
</feature>
<dbReference type="InterPro" id="IPR006566">
    <property type="entry name" value="FBD"/>
</dbReference>
<feature type="domain" description="F-box/LRR-repeat protein 15/At3g58940/PEG3-like LRR" evidence="3">
    <location>
        <begin position="98"/>
        <end position="232"/>
    </location>
</feature>
<evidence type="ECO:0000259" key="3">
    <source>
        <dbReference type="Pfam" id="PF24758"/>
    </source>
</evidence>
<dbReference type="PANTHER" id="PTHR32141">
    <property type="match status" value="1"/>
</dbReference>
<dbReference type="AlphaFoldDB" id="A0A8T0PJV0"/>
<reference evidence="4 5" key="1">
    <citation type="submission" date="2020-05" db="EMBL/GenBank/DDBJ databases">
        <title>WGS assembly of Panicum virgatum.</title>
        <authorList>
            <person name="Lovell J.T."/>
            <person name="Jenkins J."/>
            <person name="Shu S."/>
            <person name="Juenger T.E."/>
            <person name="Schmutz J."/>
        </authorList>
    </citation>
    <scope>NUCLEOTIDE SEQUENCE [LARGE SCALE GENOMIC DNA]</scope>
    <source>
        <strain evidence="5">cv. AP13</strain>
    </source>
</reference>
<evidence type="ECO:0008006" key="6">
    <source>
        <dbReference type="Google" id="ProtNLM"/>
    </source>
</evidence>
<evidence type="ECO:0000259" key="2">
    <source>
        <dbReference type="Pfam" id="PF08387"/>
    </source>
</evidence>
<keyword evidence="5" id="KW-1185">Reference proteome</keyword>
<dbReference type="InterPro" id="IPR055302">
    <property type="entry name" value="F-box_dom-containing"/>
</dbReference>